<name>A0A0M8ZYH1_9HYME</name>
<keyword evidence="5 12" id="KW-0812">Transmembrane</keyword>
<dbReference type="GO" id="GO:0015252">
    <property type="term" value="F:proton channel activity"/>
    <property type="evidence" value="ECO:0007669"/>
    <property type="project" value="InterPro"/>
</dbReference>
<feature type="compositionally biased region" description="Basic and acidic residues" evidence="11">
    <location>
        <begin position="223"/>
        <end position="236"/>
    </location>
</feature>
<feature type="transmembrane region" description="Helical" evidence="12">
    <location>
        <begin position="1606"/>
        <end position="1625"/>
    </location>
</feature>
<evidence type="ECO:0000256" key="7">
    <source>
        <dbReference type="ARBA" id="ARBA00022989"/>
    </source>
</evidence>
<keyword evidence="8" id="KW-0406">Ion transport</keyword>
<feature type="compositionally biased region" description="Polar residues" evidence="11">
    <location>
        <begin position="1188"/>
        <end position="1210"/>
    </location>
</feature>
<feature type="region of interest" description="Disordered" evidence="11">
    <location>
        <begin position="223"/>
        <end position="250"/>
    </location>
</feature>
<keyword evidence="6" id="KW-0375">Hydrogen ion transport</keyword>
<feature type="region of interest" description="Disordered" evidence="11">
    <location>
        <begin position="643"/>
        <end position="665"/>
    </location>
</feature>
<feature type="compositionally biased region" description="Basic and acidic residues" evidence="11">
    <location>
        <begin position="1224"/>
        <end position="1239"/>
    </location>
</feature>
<evidence type="ECO:0000256" key="6">
    <source>
        <dbReference type="ARBA" id="ARBA00022781"/>
    </source>
</evidence>
<evidence type="ECO:0000256" key="10">
    <source>
        <dbReference type="ARBA" id="ARBA00023303"/>
    </source>
</evidence>
<feature type="compositionally biased region" description="Low complexity" evidence="11">
    <location>
        <begin position="643"/>
        <end position="652"/>
    </location>
</feature>
<evidence type="ECO:0000256" key="2">
    <source>
        <dbReference type="ARBA" id="ARBA00006513"/>
    </source>
</evidence>
<keyword evidence="4" id="KW-1003">Cell membrane</keyword>
<accession>A0A0M8ZYH1</accession>
<gene>
    <name evidence="13" type="ORF">WN51_13758</name>
</gene>
<feature type="transmembrane region" description="Helical" evidence="12">
    <location>
        <begin position="1564"/>
        <end position="1586"/>
    </location>
</feature>
<dbReference type="PANTHER" id="PTHR21522">
    <property type="entry name" value="PROTON CHANNEL OTOP"/>
    <property type="match status" value="1"/>
</dbReference>
<dbReference type="Proteomes" id="UP000053105">
    <property type="component" value="Unassembled WGS sequence"/>
</dbReference>
<feature type="transmembrane region" description="Helical" evidence="12">
    <location>
        <begin position="1485"/>
        <end position="1505"/>
    </location>
</feature>
<evidence type="ECO:0000256" key="11">
    <source>
        <dbReference type="SAM" id="MobiDB-lite"/>
    </source>
</evidence>
<dbReference type="PANTHER" id="PTHR21522:SF30">
    <property type="entry name" value="GH01206P"/>
    <property type="match status" value="1"/>
</dbReference>
<sequence length="1733" mass="196161">MSVTCKRESKKQNDCRSRKITGKRWEYPIPKSKDYWKKFCDDEEKRLIVVRNPPPQLSYRSPSKNNTDFIDFDSDCQNKVSNWNSISNSRSDDHKASDSSLHRLLPISESNKDLGSDDAKSFSKPILKGSFQAGLKSSDTTGYLATPPKVVRIPKLDTHDPQLSSRKIQPKEDHIRTSSSVGNEPKIEEECFPSLPILDTYPTMSELQLKLKKFRDIEQHLRLSDGKRSKTNDRSWPKTAESNDMMDRSKLKENEKTLTDKDSLMYSARFAYKALKRLTKNKTLDFKFKPFDNLREESVLKSGDRSFASDDGRQEFPEIERIEKGKQNEKPLNVHDLQAISEEKSLENSEFTHTEVKCPSLKSDDSRTIPTESRYWSGPSPVFVHPEDWESPSTRVLSSIPKLSGFPRKNRDRCLPCMYKSFETPLKRKVSLPKTTLQRIIAESSRLTSPEDSLEDSDSTSASIPNFEDEVERILTDEVETNDIRLESDVGFVESDAFENELAVAGAAPLLEEERIEKQLTGEVEQKSISKFQLEPSSNVITKKGKEDRRDDDTTTTNLNEGRTGLTTRVTSLERAKVRPSSRSVSSEEDDSIVVSVSDDQPKPKYLVPCHAPTNFRPSLEPLRALRNRKPTTLQDRIAFLESASSRKSSSADNYGDIPENPRVASKGVLEKDKIGDEKKSVPPPLTKAKSVLEKLMLGKAEAGTEKQRHVLRKEISFSGFSVSIDTASNSSEIYRDASKDALRELDATRDDGLLKTLFAADFQRTRGKLPLTQQYEIAEILNDLGENVSSTGMLEILCKEFSERLKNHVERDDSSARERNKMISNLTRLLVDSKRYLHSDKFPSDLVFSTDQPPTCNSQLLRRVLPLKSYNRVAPLLGMPEYYPKEKVATFEDLPTKFDEINRTQIIDETSTQDSLVVHPPTLRDTESLVDQEKLGRRRYNPYALFLMKPRRKVVTWRPLTKRDLEGYDPEATLKMRADNSMKRICQDFCQWVETLGGTDNTIDEEVLRDIIEIDFSADACRATQMSIQEMPVVPAEVAVTRNTPGASKLAMTKKHVMKDAKAEATPAKIKAFGTALPWKLRFVPPNNQVQKKWLQCENVPKDIETMEVVWKDILDLRSVRGFVEWLQQHPEIPQPEALEKIASMDIKTLRQIEDDETFAHLELDINQIKSLRVLGGRFRYPLVGSPDNTAHLSGSSTDPASLFRSSSSRTKDLLFGRRRKRNEGAAREATMRKRWTEVTRTNKKTKKKKKKKKKKKRKTEKKGVGRWMPEAGPLNEFELQPVVQINHICSSNVPILYFALTDGNLKIPSAVDGFYLYLYVVSVTFVITMYVIVLRDKVVKYLTQKNKKEQALKFGEDACQTQQYGSFCLRLGAVGFGAGSLVFTGLQIGAEIASGPFRAITPGARLLLVTAQMHFIFLNSKSLSLAKHTALAKLGLMHMIATNLCEWLQALVEETQHEIDQLGDTHDDEDGILKSLLRNASPFLFPCTIEFSLICAVILFEMWKRVDEKIDAKSEIPTRSSYHLSIDCSSSHRGLFGGILIIAATILSLIMFFMLKEAKMKIAIIQVTALDATLLMLGMIASIAGTLKLQALQQKIIKPSDLDTTLLAAAQAGVYLYCLFGVVGDTLTMGPTWVLSLITDLLALMQSTSQTLLIKVRIVNIALWTVNTLEKSRAGVRPEHLRFFGVWAWTIITHVSMPLAIFYRFHSAICLFEIWKTCYKSRSSSVVQTPY</sequence>
<evidence type="ECO:0000256" key="4">
    <source>
        <dbReference type="ARBA" id="ARBA00022475"/>
    </source>
</evidence>
<evidence type="ECO:0000313" key="14">
    <source>
        <dbReference type="Proteomes" id="UP000053105"/>
    </source>
</evidence>
<keyword evidence="3" id="KW-0813">Transport</keyword>
<reference evidence="13 14" key="1">
    <citation type="submission" date="2015-07" db="EMBL/GenBank/DDBJ databases">
        <title>The genome of Melipona quadrifasciata.</title>
        <authorList>
            <person name="Pan H."/>
            <person name="Kapheim K."/>
        </authorList>
    </citation>
    <scope>NUCLEOTIDE SEQUENCE [LARGE SCALE GENOMIC DNA]</scope>
    <source>
        <strain evidence="13">0111107301</strain>
        <tissue evidence="13">Whole body</tissue>
    </source>
</reference>
<comment type="similarity">
    <text evidence="2">Belongs to the otopetrin family.</text>
</comment>
<evidence type="ECO:0000256" key="3">
    <source>
        <dbReference type="ARBA" id="ARBA00022448"/>
    </source>
</evidence>
<comment type="subcellular location">
    <subcellularLocation>
        <location evidence="1">Cell membrane</location>
        <topology evidence="1">Multi-pass membrane protein</topology>
    </subcellularLocation>
</comment>
<dbReference type="OrthoDB" id="6755972at2759"/>
<dbReference type="Pfam" id="PF03189">
    <property type="entry name" value="Otopetrin"/>
    <property type="match status" value="3"/>
</dbReference>
<feature type="compositionally biased region" description="Basic residues" evidence="11">
    <location>
        <begin position="1243"/>
        <end position="1262"/>
    </location>
</feature>
<evidence type="ECO:0000256" key="8">
    <source>
        <dbReference type="ARBA" id="ARBA00023065"/>
    </source>
</evidence>
<dbReference type="GO" id="GO:0005886">
    <property type="term" value="C:plasma membrane"/>
    <property type="evidence" value="ECO:0007669"/>
    <property type="project" value="UniProtKB-SubCell"/>
</dbReference>
<feature type="region of interest" description="Disordered" evidence="11">
    <location>
        <begin position="1187"/>
        <end position="1266"/>
    </location>
</feature>
<evidence type="ECO:0000256" key="5">
    <source>
        <dbReference type="ARBA" id="ARBA00022692"/>
    </source>
</evidence>
<keyword evidence="10" id="KW-0407">Ion channel</keyword>
<feature type="transmembrane region" description="Helical" evidence="12">
    <location>
        <begin position="1536"/>
        <end position="1557"/>
    </location>
</feature>
<dbReference type="STRING" id="166423.A0A0M8ZYH1"/>
<evidence type="ECO:0000256" key="9">
    <source>
        <dbReference type="ARBA" id="ARBA00023136"/>
    </source>
</evidence>
<keyword evidence="14" id="KW-1185">Reference proteome</keyword>
<keyword evidence="7 12" id="KW-1133">Transmembrane helix</keyword>
<keyword evidence="9 12" id="KW-0472">Membrane</keyword>
<feature type="compositionally biased region" description="Basic and acidic residues" evidence="11">
    <location>
        <begin position="544"/>
        <end position="553"/>
    </location>
</feature>
<protein>
    <submittedName>
        <fullName evidence="13">Otopetrin-2</fullName>
    </submittedName>
</protein>
<evidence type="ECO:0000313" key="13">
    <source>
        <dbReference type="EMBL" id="KOX73680.1"/>
    </source>
</evidence>
<proteinExistence type="inferred from homology"/>
<dbReference type="EMBL" id="KQ435794">
    <property type="protein sequence ID" value="KOX73680.1"/>
    <property type="molecule type" value="Genomic_DNA"/>
</dbReference>
<feature type="transmembrane region" description="Helical" evidence="12">
    <location>
        <begin position="1683"/>
        <end position="1705"/>
    </location>
</feature>
<evidence type="ECO:0000256" key="12">
    <source>
        <dbReference type="SAM" id="Phobius"/>
    </source>
</evidence>
<dbReference type="InterPro" id="IPR004878">
    <property type="entry name" value="Otopetrin"/>
</dbReference>
<feature type="compositionally biased region" description="Polar residues" evidence="11">
    <location>
        <begin position="558"/>
        <end position="571"/>
    </location>
</feature>
<evidence type="ECO:0000256" key="1">
    <source>
        <dbReference type="ARBA" id="ARBA00004651"/>
    </source>
</evidence>
<organism evidence="13 14">
    <name type="scientific">Melipona quadrifasciata</name>
    <dbReference type="NCBI Taxonomy" id="166423"/>
    <lineage>
        <taxon>Eukaryota</taxon>
        <taxon>Metazoa</taxon>
        <taxon>Ecdysozoa</taxon>
        <taxon>Arthropoda</taxon>
        <taxon>Hexapoda</taxon>
        <taxon>Insecta</taxon>
        <taxon>Pterygota</taxon>
        <taxon>Neoptera</taxon>
        <taxon>Endopterygota</taxon>
        <taxon>Hymenoptera</taxon>
        <taxon>Apocrita</taxon>
        <taxon>Aculeata</taxon>
        <taxon>Apoidea</taxon>
        <taxon>Anthophila</taxon>
        <taxon>Apidae</taxon>
        <taxon>Melipona</taxon>
    </lineage>
</organism>
<feature type="region of interest" description="Disordered" evidence="11">
    <location>
        <begin position="536"/>
        <end position="611"/>
    </location>
</feature>
<feature type="transmembrane region" description="Helical" evidence="12">
    <location>
        <begin position="1316"/>
        <end position="1336"/>
    </location>
</feature>
<feature type="region of interest" description="Disordered" evidence="11">
    <location>
        <begin position="443"/>
        <end position="465"/>
    </location>
</feature>